<dbReference type="RefSeq" id="WP_264844330.1">
    <property type="nucleotide sequence ID" value="NZ_AP025628.1"/>
</dbReference>
<name>A0AA35G7N1_9FIRM</name>
<dbReference type="KEGG" id="cmic:caldi_13510"/>
<dbReference type="EMBL" id="AP025628">
    <property type="protein sequence ID" value="BDG60261.1"/>
    <property type="molecule type" value="Genomic_DNA"/>
</dbReference>
<dbReference type="Proteomes" id="UP001163687">
    <property type="component" value="Chromosome"/>
</dbReference>
<accession>A0AA35G7N1</accession>
<evidence type="ECO:0000313" key="3">
    <source>
        <dbReference type="Proteomes" id="UP001163687"/>
    </source>
</evidence>
<evidence type="ECO:0000313" key="2">
    <source>
        <dbReference type="EMBL" id="BDG60261.1"/>
    </source>
</evidence>
<gene>
    <name evidence="2" type="ORF">caldi_13510</name>
</gene>
<reference evidence="2" key="1">
    <citation type="submission" date="2022-03" db="EMBL/GenBank/DDBJ databases">
        <title>Complete genome sequence of Caldinitratiruptor microaerophilus.</title>
        <authorList>
            <person name="Mukaiyama R."/>
            <person name="Nishiyama T."/>
            <person name="Ueda K."/>
        </authorList>
    </citation>
    <scope>NUCLEOTIDE SEQUENCE</scope>
    <source>
        <strain evidence="2">JCM 16183</strain>
    </source>
</reference>
<evidence type="ECO:0000256" key="1">
    <source>
        <dbReference type="SAM" id="MobiDB-lite"/>
    </source>
</evidence>
<keyword evidence="3" id="KW-1185">Reference proteome</keyword>
<proteinExistence type="predicted"/>
<protein>
    <submittedName>
        <fullName evidence="2">Uncharacterized protein</fullName>
    </submittedName>
</protein>
<organism evidence="2 3">
    <name type="scientific">Caldinitratiruptor microaerophilus</name>
    <dbReference type="NCBI Taxonomy" id="671077"/>
    <lineage>
        <taxon>Bacteria</taxon>
        <taxon>Bacillati</taxon>
        <taxon>Bacillota</taxon>
        <taxon>Clostridia</taxon>
        <taxon>Eubacteriales</taxon>
        <taxon>Symbiobacteriaceae</taxon>
        <taxon>Caldinitratiruptor</taxon>
    </lineage>
</organism>
<sequence>MVPEPAPATEERRPNRDRVVRVIRWLLARVNADTPPAQQDGETPEEVRRE</sequence>
<feature type="region of interest" description="Disordered" evidence="1">
    <location>
        <begin position="31"/>
        <end position="50"/>
    </location>
</feature>
<dbReference type="AlphaFoldDB" id="A0AA35G7N1"/>